<dbReference type="GO" id="GO:0003755">
    <property type="term" value="F:peptidyl-prolyl cis-trans isomerase activity"/>
    <property type="evidence" value="ECO:0007669"/>
    <property type="project" value="UniProtKB-UniRule"/>
</dbReference>
<dbReference type="EMBL" id="JACHNZ010000022">
    <property type="protein sequence ID" value="MBB4632472.1"/>
    <property type="molecule type" value="Genomic_DNA"/>
</dbReference>
<dbReference type="PROSITE" id="PS50059">
    <property type="entry name" value="FKBP_PPIASE"/>
    <property type="match status" value="1"/>
</dbReference>
<keyword evidence="4 5" id="KW-0413">Isomerase</keyword>
<dbReference type="PANTHER" id="PTHR43811">
    <property type="entry name" value="FKBP-TYPE PEPTIDYL-PROLYL CIS-TRANS ISOMERASE FKPA"/>
    <property type="match status" value="1"/>
</dbReference>
<evidence type="ECO:0000256" key="3">
    <source>
        <dbReference type="ARBA" id="ARBA00023110"/>
    </source>
</evidence>
<feature type="domain" description="PPIase FKBP-type" evidence="8">
    <location>
        <begin position="65"/>
        <end position="151"/>
    </location>
</feature>
<evidence type="ECO:0000313" key="9">
    <source>
        <dbReference type="EMBL" id="MBB4632472.1"/>
    </source>
</evidence>
<dbReference type="FunFam" id="3.10.50.40:FF:000006">
    <property type="entry name" value="Peptidyl-prolyl cis-trans isomerase"/>
    <property type="match status" value="1"/>
</dbReference>
<keyword evidence="3 5" id="KW-0697">Rotamase</keyword>
<dbReference type="Pfam" id="PF00254">
    <property type="entry name" value="FKBP_C"/>
    <property type="match status" value="1"/>
</dbReference>
<dbReference type="Gene3D" id="3.10.50.40">
    <property type="match status" value="1"/>
</dbReference>
<dbReference type="EC" id="5.2.1.8" evidence="6"/>
<evidence type="ECO:0000313" key="10">
    <source>
        <dbReference type="Proteomes" id="UP000566324"/>
    </source>
</evidence>
<proteinExistence type="inferred from homology"/>
<evidence type="ECO:0000256" key="1">
    <source>
        <dbReference type="ARBA" id="ARBA00000971"/>
    </source>
</evidence>
<dbReference type="AlphaFoldDB" id="A0A7W7B1W9"/>
<feature type="transmembrane region" description="Helical" evidence="7">
    <location>
        <begin position="12"/>
        <end position="32"/>
    </location>
</feature>
<organism evidence="9 10">
    <name type="scientific">Sphingosinicella soli</name>
    <dbReference type="NCBI Taxonomy" id="333708"/>
    <lineage>
        <taxon>Bacteria</taxon>
        <taxon>Pseudomonadati</taxon>
        <taxon>Pseudomonadota</taxon>
        <taxon>Alphaproteobacteria</taxon>
        <taxon>Sphingomonadales</taxon>
        <taxon>Sphingosinicellaceae</taxon>
        <taxon>Sphingosinicella</taxon>
    </lineage>
</organism>
<reference evidence="9 10" key="1">
    <citation type="submission" date="2020-08" db="EMBL/GenBank/DDBJ databases">
        <title>Genomic Encyclopedia of Type Strains, Phase IV (KMG-IV): sequencing the most valuable type-strain genomes for metagenomic binning, comparative biology and taxonomic classification.</title>
        <authorList>
            <person name="Goeker M."/>
        </authorList>
    </citation>
    <scope>NUCLEOTIDE SEQUENCE [LARGE SCALE GENOMIC DNA]</scope>
    <source>
        <strain evidence="9 10">DSM 17328</strain>
    </source>
</reference>
<protein>
    <recommendedName>
        <fullName evidence="6">Peptidyl-prolyl cis-trans isomerase</fullName>
        <ecNumber evidence="6">5.2.1.8</ecNumber>
    </recommendedName>
</protein>
<keyword evidence="7" id="KW-0472">Membrane</keyword>
<dbReference type="InterPro" id="IPR046357">
    <property type="entry name" value="PPIase_dom_sf"/>
</dbReference>
<evidence type="ECO:0000259" key="8">
    <source>
        <dbReference type="PROSITE" id="PS50059"/>
    </source>
</evidence>
<dbReference type="PANTHER" id="PTHR43811:SF57">
    <property type="entry name" value="FKBP-TYPE PEPTIDYL-PROLYL CIS-TRANS ISOMERASE FKPA-RELATED"/>
    <property type="match status" value="1"/>
</dbReference>
<dbReference type="InterPro" id="IPR001179">
    <property type="entry name" value="PPIase_FKBP_dom"/>
</dbReference>
<evidence type="ECO:0000256" key="2">
    <source>
        <dbReference type="ARBA" id="ARBA00006577"/>
    </source>
</evidence>
<dbReference type="RefSeq" id="WP_184069125.1">
    <property type="nucleotide sequence ID" value="NZ_JACHNZ010000022.1"/>
</dbReference>
<dbReference type="SUPFAM" id="SSF54534">
    <property type="entry name" value="FKBP-like"/>
    <property type="match status" value="1"/>
</dbReference>
<keyword evidence="10" id="KW-1185">Reference proteome</keyword>
<comment type="catalytic activity">
    <reaction evidence="1 5 6">
        <text>[protein]-peptidylproline (omega=180) = [protein]-peptidylproline (omega=0)</text>
        <dbReference type="Rhea" id="RHEA:16237"/>
        <dbReference type="Rhea" id="RHEA-COMP:10747"/>
        <dbReference type="Rhea" id="RHEA-COMP:10748"/>
        <dbReference type="ChEBI" id="CHEBI:83833"/>
        <dbReference type="ChEBI" id="CHEBI:83834"/>
        <dbReference type="EC" id="5.2.1.8"/>
    </reaction>
</comment>
<evidence type="ECO:0000256" key="4">
    <source>
        <dbReference type="ARBA" id="ARBA00023235"/>
    </source>
</evidence>
<comment type="similarity">
    <text evidence="2 6">Belongs to the FKBP-type PPIase family.</text>
</comment>
<name>A0A7W7B1W9_9SPHN</name>
<dbReference type="Proteomes" id="UP000566324">
    <property type="component" value="Unassembled WGS sequence"/>
</dbReference>
<accession>A0A7W7B1W9</accession>
<sequence length="163" mass="17489">MATVATRDGGLGRWVLLIAVLLVGMGALAWAGTQKFAVSSNMQTTASGLMYEVIREAEGQKPTADDVVLVHYEGRLLDGTKFDSSYDRGQPAAFPVNAVIPGWQEGIQLMSKGSKYRFRIPPQLAYGPEGAGGVIPPNATLEFDVELLEVAPREALEQGMPPQ</sequence>
<evidence type="ECO:0000256" key="7">
    <source>
        <dbReference type="SAM" id="Phobius"/>
    </source>
</evidence>
<evidence type="ECO:0000256" key="6">
    <source>
        <dbReference type="RuleBase" id="RU003915"/>
    </source>
</evidence>
<keyword evidence="7" id="KW-1133">Transmembrane helix</keyword>
<comment type="caution">
    <text evidence="9">The sequence shown here is derived from an EMBL/GenBank/DDBJ whole genome shotgun (WGS) entry which is preliminary data.</text>
</comment>
<gene>
    <name evidence="9" type="ORF">GGQ98_002097</name>
</gene>
<keyword evidence="7" id="KW-0812">Transmembrane</keyword>
<evidence type="ECO:0000256" key="5">
    <source>
        <dbReference type="PROSITE-ProRule" id="PRU00277"/>
    </source>
</evidence>